<dbReference type="AlphaFoldDB" id="A0A212IXV2"/>
<feature type="domain" description="UspA" evidence="2">
    <location>
        <begin position="188"/>
        <end position="273"/>
    </location>
</feature>
<evidence type="ECO:0000259" key="2">
    <source>
        <dbReference type="Pfam" id="PF00582"/>
    </source>
</evidence>
<dbReference type="Gene3D" id="3.40.50.12370">
    <property type="match status" value="1"/>
</dbReference>
<dbReference type="PANTHER" id="PTHR46268">
    <property type="entry name" value="STRESS RESPONSE PROTEIN NHAX"/>
    <property type="match status" value="1"/>
</dbReference>
<sequence>MSIRSILVHLANDEEYMTRLRVAYNLACRHNALLSVVFITNPMRTYAGTEGRTVSVGFTSEVEDITAEKSKTVENEFQQWCKLHDVRYEWTMVEGEHIKVLAQLSHYHDLAIVSQSDPQNLEEMLFAELPDQLAAVGSCPVIVLPHGQRRMVLGRRILVAWKETVECSRAVRAAIPFLQQAEAVTLVSREGGREAARSLEKIANTLRLHDIEPAVRAPQHGARAAEGRVLEYARESRADMIVMGGSGNSRLRELVLGGGTRRLLTNANIPIFMSH</sequence>
<protein>
    <submittedName>
        <fullName evidence="3">Putative universal stress protein UspA-like</fullName>
    </submittedName>
</protein>
<dbReference type="EMBL" id="FLUO01000001">
    <property type="protein sequence ID" value="SBV92018.1"/>
    <property type="molecule type" value="Genomic_DNA"/>
</dbReference>
<proteinExistence type="inferred from homology"/>
<comment type="similarity">
    <text evidence="1">Belongs to the universal stress protein A family.</text>
</comment>
<evidence type="ECO:0000313" key="3">
    <source>
        <dbReference type="EMBL" id="SBV92018.1"/>
    </source>
</evidence>
<organism evidence="3">
    <name type="scientific">uncultured Alphaproteobacteria bacterium</name>
    <dbReference type="NCBI Taxonomy" id="91750"/>
    <lineage>
        <taxon>Bacteria</taxon>
        <taxon>Pseudomonadati</taxon>
        <taxon>Pseudomonadota</taxon>
        <taxon>Alphaproteobacteria</taxon>
        <taxon>environmental samples</taxon>
    </lineage>
</organism>
<accession>A0A212IXV2</accession>
<dbReference type="InterPro" id="IPR006016">
    <property type="entry name" value="UspA"/>
</dbReference>
<gene>
    <name evidence="3" type="ORF">KL86APRO_10199</name>
</gene>
<dbReference type="SUPFAM" id="SSF52402">
    <property type="entry name" value="Adenine nucleotide alpha hydrolases-like"/>
    <property type="match status" value="2"/>
</dbReference>
<name>A0A212IXV2_9PROT</name>
<reference evidence="3" key="1">
    <citation type="submission" date="2016-04" db="EMBL/GenBank/DDBJ databases">
        <authorList>
            <person name="Evans L.H."/>
            <person name="Alamgir A."/>
            <person name="Owens N."/>
            <person name="Weber N.D."/>
            <person name="Virtaneva K."/>
            <person name="Barbian K."/>
            <person name="Babar A."/>
            <person name="Rosenke K."/>
        </authorList>
    </citation>
    <scope>NUCLEOTIDE SEQUENCE</scope>
    <source>
        <strain evidence="3">86</strain>
    </source>
</reference>
<evidence type="ECO:0000256" key="1">
    <source>
        <dbReference type="ARBA" id="ARBA00008791"/>
    </source>
</evidence>
<dbReference type="Pfam" id="PF00582">
    <property type="entry name" value="Usp"/>
    <property type="match status" value="1"/>
</dbReference>
<dbReference type="PANTHER" id="PTHR46268:SF15">
    <property type="entry name" value="UNIVERSAL STRESS PROTEIN HP_0031"/>
    <property type="match status" value="1"/>
</dbReference>
<dbReference type="CDD" id="cd00293">
    <property type="entry name" value="USP-like"/>
    <property type="match status" value="1"/>
</dbReference>